<reference evidence="3" key="1">
    <citation type="journal article" date="2017" name="Genome Biol.">
        <title>Comparative genomics reveals high biological diversity and specific adaptations in the industrially and medically important fungal genus Aspergillus.</title>
        <authorList>
            <person name="de Vries R.P."/>
            <person name="Riley R."/>
            <person name="Wiebenga A."/>
            <person name="Aguilar-Osorio G."/>
            <person name="Amillis S."/>
            <person name="Uchima C.A."/>
            <person name="Anderluh G."/>
            <person name="Asadollahi M."/>
            <person name="Askin M."/>
            <person name="Barry K."/>
            <person name="Battaglia E."/>
            <person name="Bayram O."/>
            <person name="Benocci T."/>
            <person name="Braus-Stromeyer S.A."/>
            <person name="Caldana C."/>
            <person name="Canovas D."/>
            <person name="Cerqueira G.C."/>
            <person name="Chen F."/>
            <person name="Chen W."/>
            <person name="Choi C."/>
            <person name="Clum A."/>
            <person name="Dos Santos R.A."/>
            <person name="Damasio A.R."/>
            <person name="Diallinas G."/>
            <person name="Emri T."/>
            <person name="Fekete E."/>
            <person name="Flipphi M."/>
            <person name="Freyberg S."/>
            <person name="Gallo A."/>
            <person name="Gournas C."/>
            <person name="Habgood R."/>
            <person name="Hainaut M."/>
            <person name="Harispe M.L."/>
            <person name="Henrissat B."/>
            <person name="Hilden K.S."/>
            <person name="Hope R."/>
            <person name="Hossain A."/>
            <person name="Karabika E."/>
            <person name="Karaffa L."/>
            <person name="Karanyi Z."/>
            <person name="Krasevec N."/>
            <person name="Kuo A."/>
            <person name="Kusch H."/>
            <person name="LaButti K."/>
            <person name="Lagendijk E.L."/>
            <person name="Lapidus A."/>
            <person name="Levasseur A."/>
            <person name="Lindquist E."/>
            <person name="Lipzen A."/>
            <person name="Logrieco A.F."/>
            <person name="MacCabe A."/>
            <person name="Maekelae M.R."/>
            <person name="Malavazi I."/>
            <person name="Melin P."/>
            <person name="Meyer V."/>
            <person name="Mielnichuk N."/>
            <person name="Miskei M."/>
            <person name="Molnar A.P."/>
            <person name="Mule G."/>
            <person name="Ngan C.Y."/>
            <person name="Orejas M."/>
            <person name="Orosz E."/>
            <person name="Ouedraogo J.P."/>
            <person name="Overkamp K.M."/>
            <person name="Park H.-S."/>
            <person name="Perrone G."/>
            <person name="Piumi F."/>
            <person name="Punt P.J."/>
            <person name="Ram A.F."/>
            <person name="Ramon A."/>
            <person name="Rauscher S."/>
            <person name="Record E."/>
            <person name="Riano-Pachon D.M."/>
            <person name="Robert V."/>
            <person name="Roehrig J."/>
            <person name="Ruller R."/>
            <person name="Salamov A."/>
            <person name="Salih N.S."/>
            <person name="Samson R.A."/>
            <person name="Sandor E."/>
            <person name="Sanguinetti M."/>
            <person name="Schuetze T."/>
            <person name="Sepcic K."/>
            <person name="Shelest E."/>
            <person name="Sherlock G."/>
            <person name="Sophianopoulou V."/>
            <person name="Squina F.M."/>
            <person name="Sun H."/>
            <person name="Susca A."/>
            <person name="Todd R.B."/>
            <person name="Tsang A."/>
            <person name="Unkles S.E."/>
            <person name="van de Wiele N."/>
            <person name="van Rossen-Uffink D."/>
            <person name="Oliveira J.V."/>
            <person name="Vesth T.C."/>
            <person name="Visser J."/>
            <person name="Yu J.-H."/>
            <person name="Zhou M."/>
            <person name="Andersen M.R."/>
            <person name="Archer D.B."/>
            <person name="Baker S.E."/>
            <person name="Benoit I."/>
            <person name="Brakhage A.A."/>
            <person name="Braus G.H."/>
            <person name="Fischer R."/>
            <person name="Frisvad J.C."/>
            <person name="Goldman G.H."/>
            <person name="Houbraken J."/>
            <person name="Oakley B."/>
            <person name="Pocsi I."/>
            <person name="Scazzocchio C."/>
            <person name="Seiboth B."/>
            <person name="vanKuyk P.A."/>
            <person name="Wortman J."/>
            <person name="Dyer P.S."/>
            <person name="Grigoriev I.V."/>
        </authorList>
    </citation>
    <scope>NUCLEOTIDE SEQUENCE [LARGE SCALE GENOMIC DNA]</scope>
    <source>
        <strain evidence="3">CBS 101740 / IMI 381727 / IBT 21946</strain>
    </source>
</reference>
<dbReference type="AlphaFoldDB" id="A0A1L9UTM2"/>
<dbReference type="OrthoDB" id="10634018at2759"/>
<dbReference type="RefSeq" id="XP_067482346.1">
    <property type="nucleotide sequence ID" value="XM_067624333.1"/>
</dbReference>
<keyword evidence="3" id="KW-1185">Reference proteome</keyword>
<dbReference type="GeneID" id="93576821"/>
<feature type="chain" id="PRO_5012499394" description="Hydrophobin" evidence="1">
    <location>
        <begin position="31"/>
        <end position="173"/>
    </location>
</feature>
<dbReference type="Proteomes" id="UP000184499">
    <property type="component" value="Unassembled WGS sequence"/>
</dbReference>
<gene>
    <name evidence="2" type="ORF">ASPBRDRAFT_40356</name>
</gene>
<dbReference type="VEuPathDB" id="FungiDB:ASPBRDRAFT_40356"/>
<evidence type="ECO:0008006" key="4">
    <source>
        <dbReference type="Google" id="ProtNLM"/>
    </source>
</evidence>
<dbReference type="EMBL" id="KV878681">
    <property type="protein sequence ID" value="OJJ75098.1"/>
    <property type="molecule type" value="Genomic_DNA"/>
</dbReference>
<name>A0A1L9UTM2_ASPBC</name>
<accession>A0A1L9UTM2</accession>
<sequence>MLIPLLLFLSLLLLLLLLLLLPSLPSKAHAPDCGERTKLSGRQGMAIQSMPHPAYGVHSSCRIVSVGNCGGSFPAFGCQPILSSVFSLVSSSALPISAIVVYRCRPLIPPFPFSPLLPINFLSTHTHTVTNICRTLLGFRSDSAHGMSSRKLLLNLASKMRHAQGTRSGSSLH</sequence>
<proteinExistence type="predicted"/>
<keyword evidence="1" id="KW-0732">Signal</keyword>
<protein>
    <recommendedName>
        <fullName evidence="4">Hydrophobin</fullName>
    </recommendedName>
</protein>
<evidence type="ECO:0000256" key="1">
    <source>
        <dbReference type="SAM" id="SignalP"/>
    </source>
</evidence>
<evidence type="ECO:0000313" key="3">
    <source>
        <dbReference type="Proteomes" id="UP000184499"/>
    </source>
</evidence>
<feature type="signal peptide" evidence="1">
    <location>
        <begin position="1"/>
        <end position="30"/>
    </location>
</feature>
<organism evidence="2 3">
    <name type="scientific">Aspergillus brasiliensis (strain CBS 101740 / IMI 381727 / IBT 21946)</name>
    <dbReference type="NCBI Taxonomy" id="767769"/>
    <lineage>
        <taxon>Eukaryota</taxon>
        <taxon>Fungi</taxon>
        <taxon>Dikarya</taxon>
        <taxon>Ascomycota</taxon>
        <taxon>Pezizomycotina</taxon>
        <taxon>Eurotiomycetes</taxon>
        <taxon>Eurotiomycetidae</taxon>
        <taxon>Eurotiales</taxon>
        <taxon>Aspergillaceae</taxon>
        <taxon>Aspergillus</taxon>
        <taxon>Aspergillus subgen. Circumdati</taxon>
    </lineage>
</organism>
<evidence type="ECO:0000313" key="2">
    <source>
        <dbReference type="EMBL" id="OJJ75098.1"/>
    </source>
</evidence>